<dbReference type="AlphaFoldDB" id="A0A7C9A3X8"/>
<evidence type="ECO:0000259" key="3">
    <source>
        <dbReference type="PROSITE" id="PS50891"/>
    </source>
</evidence>
<dbReference type="InterPro" id="IPR004883">
    <property type="entry name" value="LOB"/>
</dbReference>
<organism evidence="4">
    <name type="scientific">Opuntia streptacantha</name>
    <name type="common">Prickly pear cactus</name>
    <name type="synonym">Opuntia cardona</name>
    <dbReference type="NCBI Taxonomy" id="393608"/>
    <lineage>
        <taxon>Eukaryota</taxon>
        <taxon>Viridiplantae</taxon>
        <taxon>Streptophyta</taxon>
        <taxon>Embryophyta</taxon>
        <taxon>Tracheophyta</taxon>
        <taxon>Spermatophyta</taxon>
        <taxon>Magnoliopsida</taxon>
        <taxon>eudicotyledons</taxon>
        <taxon>Gunneridae</taxon>
        <taxon>Pentapetalae</taxon>
        <taxon>Caryophyllales</taxon>
        <taxon>Cactineae</taxon>
        <taxon>Cactaceae</taxon>
        <taxon>Opuntioideae</taxon>
        <taxon>Opuntia</taxon>
    </lineage>
</organism>
<evidence type="ECO:0000256" key="2">
    <source>
        <dbReference type="SAM" id="MobiDB-lite"/>
    </source>
</evidence>
<reference evidence="4" key="1">
    <citation type="journal article" date="2013" name="J. Plant Res.">
        <title>Effect of fungi and light on seed germination of three Opuntia species from semiarid lands of central Mexico.</title>
        <authorList>
            <person name="Delgado-Sanchez P."/>
            <person name="Jimenez-Bremont J.F."/>
            <person name="Guerrero-Gonzalez Mde L."/>
            <person name="Flores J."/>
        </authorList>
    </citation>
    <scope>NUCLEOTIDE SEQUENCE</scope>
    <source>
        <tissue evidence="4">Cladode</tissue>
    </source>
</reference>
<proteinExistence type="inferred from homology"/>
<dbReference type="EMBL" id="GISG01202221">
    <property type="protein sequence ID" value="MBA4658892.1"/>
    <property type="molecule type" value="Transcribed_RNA"/>
</dbReference>
<accession>A0A7C9A3X8</accession>
<evidence type="ECO:0000256" key="1">
    <source>
        <dbReference type="ARBA" id="ARBA00005474"/>
    </source>
</evidence>
<dbReference type="PROSITE" id="PS50891">
    <property type="entry name" value="LOB"/>
    <property type="match status" value="1"/>
</dbReference>
<dbReference type="PANTHER" id="PTHR31304:SF1">
    <property type="entry name" value="LOB DOMAIN-CONTAINING PROTEIN 39"/>
    <property type="match status" value="1"/>
</dbReference>
<protein>
    <recommendedName>
        <fullName evidence="3">LOB domain-containing protein</fullName>
    </recommendedName>
</protein>
<name>A0A7C9A3X8_OPUST</name>
<dbReference type="GO" id="GO:0010468">
    <property type="term" value="P:regulation of gene expression"/>
    <property type="evidence" value="ECO:0007669"/>
    <property type="project" value="TreeGrafter"/>
</dbReference>
<feature type="region of interest" description="Disordered" evidence="2">
    <location>
        <begin position="180"/>
        <end position="203"/>
    </location>
</feature>
<feature type="compositionally biased region" description="Polar residues" evidence="2">
    <location>
        <begin position="189"/>
        <end position="203"/>
    </location>
</feature>
<feature type="domain" description="LOB" evidence="3">
    <location>
        <begin position="1"/>
        <end position="107"/>
    </location>
</feature>
<comment type="similarity">
    <text evidence="1">Belongs to the LOB domain-containing protein family.</text>
</comment>
<evidence type="ECO:0000313" key="4">
    <source>
        <dbReference type="EMBL" id="MBA4658892.1"/>
    </source>
</evidence>
<dbReference type="Pfam" id="PF03195">
    <property type="entry name" value="LOB"/>
    <property type="match status" value="1"/>
</dbReference>
<dbReference type="PANTHER" id="PTHR31304">
    <property type="entry name" value="LOB DOMAIN-CONTAINING PROTEIN 38"/>
    <property type="match status" value="1"/>
</dbReference>
<sequence length="226" mass="24509">MSCNGCRILRKGCSENCILRPCLQWIDTPEAQGHATVFVAKFFGRAGLMSFISNVPLPHRPALFQSLLYEAAGRTVNPVSGAVGLLWTGNWHLCQAAVDTVLRGGTLRPIPEFLAGAPPSLPTTDADDASEVIFPPTATWQTRVSPMTPDFNSVESPTMRFTNSKRRRDACDHQRLSQLDLGLTPPSFPQQRPGTPSLNSTDSAATISFESSGGLVDEPKLLNLFV</sequence>
<reference evidence="4" key="2">
    <citation type="submission" date="2020-07" db="EMBL/GenBank/DDBJ databases">
        <authorList>
            <person name="Vera ALvarez R."/>
            <person name="Arias-Moreno D.M."/>
            <person name="Jimenez-Jacinto V."/>
            <person name="Jimenez-Bremont J.F."/>
            <person name="Swaminathan K."/>
            <person name="Moose S.P."/>
            <person name="Guerrero-Gonzalez M.L."/>
            <person name="Marino-Ramirez L."/>
            <person name="Landsman D."/>
            <person name="Rodriguez-Kessler M."/>
            <person name="Delgado-Sanchez P."/>
        </authorList>
    </citation>
    <scope>NUCLEOTIDE SEQUENCE</scope>
    <source>
        <tissue evidence="4">Cladode</tissue>
    </source>
</reference>